<dbReference type="EMBL" id="CP012850">
    <property type="protein sequence ID" value="ALI34539.1"/>
    <property type="molecule type" value="Genomic_DNA"/>
</dbReference>
<evidence type="ECO:0008006" key="3">
    <source>
        <dbReference type="Google" id="ProtNLM"/>
    </source>
</evidence>
<keyword evidence="2" id="KW-1185">Reference proteome</keyword>
<proteinExistence type="predicted"/>
<name>A0A654LVZ6_9ARCH</name>
<dbReference type="RefSeq" id="WP_196817177.1">
    <property type="nucleotide sequence ID" value="NZ_CP012850.1"/>
</dbReference>
<dbReference type="InterPro" id="IPR015943">
    <property type="entry name" value="WD40/YVTN_repeat-like_dom_sf"/>
</dbReference>
<dbReference type="Proteomes" id="UP000058925">
    <property type="component" value="Chromosome"/>
</dbReference>
<dbReference type="PANTHER" id="PTHR47197:SF3">
    <property type="entry name" value="DIHYDRO-HEME D1 DEHYDROGENASE"/>
    <property type="match status" value="1"/>
</dbReference>
<accession>A0A654LVZ6</accession>
<dbReference type="OrthoDB" id="10730at2157"/>
<sequence length="442" mass="48077">MSSNIVFAHHIIDEIPVSRPMGMTIDEGLLYVSNFGKSGVSIINTTNDEIANVINSSSKAGIIDAVSIPDKIYLAPFKSGTIEVYDKKTENISNIIKLPGAIYSTPTPLADRVLTAAEFVRGVWAMNYNPQNKVLYAAYADANEILAINTTNDKIIAEIPVANHPMALQVDPLTNTLIVGSLTGNKLTFISTETNQILDEIETGIGPWHIAIDSLYHKAYVANRGSYFVSVVDTIGHQLIDKIPVSSPSQAVAVEEKDHVVYVTHGNSQNIDKINGQTNEYISTIDLNMIPQDIVVDSETQKLYVSTKSNDKLFVIGPESVSSPFAVLPFSQPYLVLGFIQVHGQDIYPTSLFSLSNNTLGLSVNAPDGGNIAFDVPRLLLDSKDGTKDIPFKILLDGKQSEYSENVEVVTNGNTSDTFRSLDFHVPESTKTISIVGTESII</sequence>
<dbReference type="KEGG" id="taa:NMY3_00325"/>
<dbReference type="InterPro" id="IPR011048">
    <property type="entry name" value="Haem_d1_sf"/>
</dbReference>
<dbReference type="InterPro" id="IPR051200">
    <property type="entry name" value="Host-pathogen_enzymatic-act"/>
</dbReference>
<dbReference type="PANTHER" id="PTHR47197">
    <property type="entry name" value="PROTEIN NIRF"/>
    <property type="match status" value="1"/>
</dbReference>
<gene>
    <name evidence="1" type="ORF">NMY3_00325</name>
</gene>
<dbReference type="Gene3D" id="2.130.10.10">
    <property type="entry name" value="YVTN repeat-like/Quinoprotein amine dehydrogenase"/>
    <property type="match status" value="2"/>
</dbReference>
<reference evidence="2" key="1">
    <citation type="submission" date="2015-10" db="EMBL/GenBank/DDBJ databases">
        <title>Niche specialization of a soil ammonia-oxidizing archaeon, Candidatus Nitrosocosmicus oleophilus.</title>
        <authorList>
            <person name="Jung M.-Y."/>
            <person name="Rhee S.-K."/>
        </authorList>
    </citation>
    <scope>NUCLEOTIDE SEQUENCE [LARGE SCALE GENOMIC DNA]</scope>
    <source>
        <strain evidence="2">MY3</strain>
    </source>
</reference>
<protein>
    <recommendedName>
        <fullName evidence="3">Lactonase, 7-bladed beta-propeller</fullName>
    </recommendedName>
</protein>
<evidence type="ECO:0000313" key="1">
    <source>
        <dbReference type="EMBL" id="ALI34539.1"/>
    </source>
</evidence>
<organism evidence="1 2">
    <name type="scientific">Candidatus Nitrosocosmicus oleophilus</name>
    <dbReference type="NCBI Taxonomy" id="1353260"/>
    <lineage>
        <taxon>Archaea</taxon>
        <taxon>Nitrososphaerota</taxon>
        <taxon>Nitrososphaeria</taxon>
        <taxon>Nitrososphaerales</taxon>
        <taxon>Nitrososphaeraceae</taxon>
        <taxon>Candidatus Nitrosocosmicus</taxon>
    </lineage>
</organism>
<dbReference type="SUPFAM" id="SSF51004">
    <property type="entry name" value="C-terminal (heme d1) domain of cytochrome cd1-nitrite reductase"/>
    <property type="match status" value="1"/>
</dbReference>
<dbReference type="AlphaFoldDB" id="A0A654LVZ6"/>
<dbReference type="GeneID" id="60420508"/>
<evidence type="ECO:0000313" key="2">
    <source>
        <dbReference type="Proteomes" id="UP000058925"/>
    </source>
</evidence>